<evidence type="ECO:0000313" key="3">
    <source>
        <dbReference type="Proteomes" id="UP000266861"/>
    </source>
</evidence>
<evidence type="ECO:0000256" key="1">
    <source>
        <dbReference type="SAM" id="Coils"/>
    </source>
</evidence>
<dbReference type="OrthoDB" id="10543964at2759"/>
<gene>
    <name evidence="2" type="ORF">Glove_508g16</name>
</gene>
<keyword evidence="1" id="KW-0175">Coiled coil</keyword>
<sequence>MSDDLLLLLYHEEAKEYNFPTNTFDEPEHYKNLQKEIEDYKREKNFRGAQLTKGEIKEFLKAQLDTLKHNLQEDQSELIDFDWRYNYFERRRYSDKKKQRQQHITWLQIQIKGREQRIVQLEIEERGPVSAETELIEKLRKEKRELQEDLFTFQEKSRFDNHEIERLGRKVINLEEENEILRKQLEEIQIKEATLEEKIQLKKIY</sequence>
<reference evidence="2 3" key="1">
    <citation type="submission" date="2018-08" db="EMBL/GenBank/DDBJ databases">
        <title>Genome and evolution of the arbuscular mycorrhizal fungus Diversispora epigaea (formerly Glomus versiforme) and its bacterial endosymbionts.</title>
        <authorList>
            <person name="Sun X."/>
            <person name="Fei Z."/>
            <person name="Harrison M."/>
        </authorList>
    </citation>
    <scope>NUCLEOTIDE SEQUENCE [LARGE SCALE GENOMIC DNA]</scope>
    <source>
        <strain evidence="2 3">IT104</strain>
    </source>
</reference>
<feature type="coiled-coil region" evidence="1">
    <location>
        <begin position="129"/>
        <end position="198"/>
    </location>
</feature>
<proteinExistence type="predicted"/>
<name>A0A397GPR1_9GLOM</name>
<feature type="coiled-coil region" evidence="1">
    <location>
        <begin position="30"/>
        <end position="77"/>
    </location>
</feature>
<keyword evidence="3" id="KW-1185">Reference proteome</keyword>
<dbReference type="Proteomes" id="UP000266861">
    <property type="component" value="Unassembled WGS sequence"/>
</dbReference>
<evidence type="ECO:0000313" key="2">
    <source>
        <dbReference type="EMBL" id="RHZ50000.1"/>
    </source>
</evidence>
<organism evidence="2 3">
    <name type="scientific">Diversispora epigaea</name>
    <dbReference type="NCBI Taxonomy" id="1348612"/>
    <lineage>
        <taxon>Eukaryota</taxon>
        <taxon>Fungi</taxon>
        <taxon>Fungi incertae sedis</taxon>
        <taxon>Mucoromycota</taxon>
        <taxon>Glomeromycotina</taxon>
        <taxon>Glomeromycetes</taxon>
        <taxon>Diversisporales</taxon>
        <taxon>Diversisporaceae</taxon>
        <taxon>Diversispora</taxon>
    </lineage>
</organism>
<dbReference type="EMBL" id="PQFF01000440">
    <property type="protein sequence ID" value="RHZ50000.1"/>
    <property type="molecule type" value="Genomic_DNA"/>
</dbReference>
<comment type="caution">
    <text evidence="2">The sequence shown here is derived from an EMBL/GenBank/DDBJ whole genome shotgun (WGS) entry which is preliminary data.</text>
</comment>
<protein>
    <submittedName>
        <fullName evidence="2">Uncharacterized protein</fullName>
    </submittedName>
</protein>
<dbReference type="AlphaFoldDB" id="A0A397GPR1"/>
<accession>A0A397GPR1</accession>